<dbReference type="Proteomes" id="UP000242329">
    <property type="component" value="Unassembled WGS sequence"/>
</dbReference>
<keyword evidence="3" id="KW-1185">Reference proteome</keyword>
<dbReference type="AlphaFoldDB" id="A0A1M5JP27"/>
<reference evidence="3" key="1">
    <citation type="submission" date="2016-11" db="EMBL/GenBank/DDBJ databases">
        <authorList>
            <person name="Varghese N."/>
            <person name="Submissions S."/>
        </authorList>
    </citation>
    <scope>NUCLEOTIDE SEQUENCE [LARGE SCALE GENOMIC DNA]</scope>
    <source>
        <strain evidence="3">DSM 11003</strain>
    </source>
</reference>
<proteinExistence type="predicted"/>
<accession>A0A1M5JP27</accession>
<evidence type="ECO:0000313" key="2">
    <source>
        <dbReference type="EMBL" id="SHG42019.1"/>
    </source>
</evidence>
<keyword evidence="1" id="KW-0175">Coiled coil</keyword>
<dbReference type="OrthoDB" id="2079591at2"/>
<protein>
    <submittedName>
        <fullName evidence="2">Uncharacterized protein</fullName>
    </submittedName>
</protein>
<gene>
    <name evidence="2" type="ORF">SAMN02745221_00156</name>
</gene>
<evidence type="ECO:0000313" key="3">
    <source>
        <dbReference type="Proteomes" id="UP000242329"/>
    </source>
</evidence>
<dbReference type="STRING" id="1123382.SAMN02745221_00156"/>
<feature type="coiled-coil region" evidence="1">
    <location>
        <begin position="180"/>
        <end position="214"/>
    </location>
</feature>
<sequence length="255" mass="30047">MKEEIYIWVPVIRGKLHEPRVITLDKSYILEESGCRIEDIKIKLRESEARVYGGNIGVNIKADILCLVEKGEKVQLKTWQEIINDNLALTAFAYAGEKGEEINARMKILSFSLKGEEVNSKINVQIQIIYTVFLTSYQEVKIEGVEMRDEEDFRKEWLLPDWIEQIDRLTEENYYLKQKLFMYEQDIKSLKQGIKKAEKRNMELKEQLNHYKGLTEKPKNNLMPDKELFLPPKRAGFTPKEIDLGRRIKKMFRGE</sequence>
<evidence type="ECO:0000256" key="1">
    <source>
        <dbReference type="SAM" id="Coils"/>
    </source>
</evidence>
<organism evidence="2 3">
    <name type="scientific">Thermosyntropha lipolytica DSM 11003</name>
    <dbReference type="NCBI Taxonomy" id="1123382"/>
    <lineage>
        <taxon>Bacteria</taxon>
        <taxon>Bacillati</taxon>
        <taxon>Bacillota</taxon>
        <taxon>Clostridia</taxon>
        <taxon>Eubacteriales</taxon>
        <taxon>Syntrophomonadaceae</taxon>
        <taxon>Thermosyntropha</taxon>
    </lineage>
</organism>
<name>A0A1M5JP27_9FIRM</name>
<dbReference type="RefSeq" id="WP_143156822.1">
    <property type="nucleotide sequence ID" value="NZ_FQWY01000003.1"/>
</dbReference>
<dbReference type="EMBL" id="FQWY01000003">
    <property type="protein sequence ID" value="SHG42019.1"/>
    <property type="molecule type" value="Genomic_DNA"/>
</dbReference>